<dbReference type="Pfam" id="PF03994">
    <property type="entry name" value="DUF350"/>
    <property type="match status" value="1"/>
</dbReference>
<evidence type="ECO:0000256" key="5">
    <source>
        <dbReference type="ARBA" id="ARBA00022989"/>
    </source>
</evidence>
<dbReference type="PANTHER" id="PTHR40043">
    <property type="entry name" value="UPF0719 INNER MEMBRANE PROTEIN YJFL"/>
    <property type="match status" value="1"/>
</dbReference>
<evidence type="ECO:0000313" key="9">
    <source>
        <dbReference type="Proteomes" id="UP000298781"/>
    </source>
</evidence>
<sequence>MIADYLSGFPAFLAHFVMAIGFVAIFVWIYTWLTGHDEIALMRQGNVACALAFTGSIVGFSLPLASSIEYSVSILDNAIWAAVSLLVQLGVYLLVKLVFKDLTRRIEDGELPAGIWLAGVSIAAGQLAAASMTT</sequence>
<keyword evidence="4 7" id="KW-0812">Transmembrane</keyword>
<evidence type="ECO:0000256" key="3">
    <source>
        <dbReference type="ARBA" id="ARBA00022475"/>
    </source>
</evidence>
<gene>
    <name evidence="8" type="ORF">E8M01_32870</name>
</gene>
<protein>
    <submittedName>
        <fullName evidence="8">DUF350 domain-containing protein</fullName>
    </submittedName>
</protein>
<dbReference type="Proteomes" id="UP000298781">
    <property type="component" value="Chromosome"/>
</dbReference>
<proteinExistence type="inferred from homology"/>
<dbReference type="InterPro" id="IPR007140">
    <property type="entry name" value="DUF350"/>
</dbReference>
<feature type="transmembrane region" description="Helical" evidence="7">
    <location>
        <begin position="12"/>
        <end position="33"/>
    </location>
</feature>
<dbReference type="PANTHER" id="PTHR40043:SF1">
    <property type="entry name" value="UPF0719 INNER MEMBRANE PROTEIN YJFL"/>
    <property type="match status" value="1"/>
</dbReference>
<dbReference type="RefSeq" id="WP_136964024.1">
    <property type="nucleotide sequence ID" value="NZ_CP039690.1"/>
</dbReference>
<evidence type="ECO:0000256" key="4">
    <source>
        <dbReference type="ARBA" id="ARBA00022692"/>
    </source>
</evidence>
<dbReference type="KEGG" id="pstg:E8M01_32870"/>
<evidence type="ECO:0000256" key="7">
    <source>
        <dbReference type="SAM" id="Phobius"/>
    </source>
</evidence>
<feature type="transmembrane region" description="Helical" evidence="7">
    <location>
        <begin position="78"/>
        <end position="99"/>
    </location>
</feature>
<dbReference type="GO" id="GO:0005886">
    <property type="term" value="C:plasma membrane"/>
    <property type="evidence" value="ECO:0007669"/>
    <property type="project" value="UniProtKB-SubCell"/>
</dbReference>
<keyword evidence="6 7" id="KW-0472">Membrane</keyword>
<evidence type="ECO:0000256" key="1">
    <source>
        <dbReference type="ARBA" id="ARBA00004651"/>
    </source>
</evidence>
<keyword evidence="5 7" id="KW-1133">Transmembrane helix</keyword>
<dbReference type="OrthoDB" id="5573330at2"/>
<accession>A0A4D7BD53</accession>
<evidence type="ECO:0000256" key="2">
    <source>
        <dbReference type="ARBA" id="ARBA00005779"/>
    </source>
</evidence>
<dbReference type="EMBL" id="CP039690">
    <property type="protein sequence ID" value="QCI68605.1"/>
    <property type="molecule type" value="Genomic_DNA"/>
</dbReference>
<organism evidence="8 9">
    <name type="scientific">Phreatobacter stygius</name>
    <dbReference type="NCBI Taxonomy" id="1940610"/>
    <lineage>
        <taxon>Bacteria</taxon>
        <taxon>Pseudomonadati</taxon>
        <taxon>Pseudomonadota</taxon>
        <taxon>Alphaproteobacteria</taxon>
        <taxon>Hyphomicrobiales</taxon>
        <taxon>Phreatobacteraceae</taxon>
        <taxon>Phreatobacter</taxon>
    </lineage>
</organism>
<keyword evidence="3" id="KW-1003">Cell membrane</keyword>
<feature type="transmembrane region" description="Helical" evidence="7">
    <location>
        <begin position="111"/>
        <end position="132"/>
    </location>
</feature>
<dbReference type="AlphaFoldDB" id="A0A4D7BD53"/>
<feature type="transmembrane region" description="Helical" evidence="7">
    <location>
        <begin position="45"/>
        <end position="66"/>
    </location>
</feature>
<keyword evidence="9" id="KW-1185">Reference proteome</keyword>
<comment type="similarity">
    <text evidence="2">Belongs to the UPF0719 family.</text>
</comment>
<comment type="subcellular location">
    <subcellularLocation>
        <location evidence="1">Cell membrane</location>
        <topology evidence="1">Multi-pass membrane protein</topology>
    </subcellularLocation>
</comment>
<name>A0A4D7BD53_9HYPH</name>
<evidence type="ECO:0000256" key="6">
    <source>
        <dbReference type="ARBA" id="ARBA00023136"/>
    </source>
</evidence>
<evidence type="ECO:0000313" key="8">
    <source>
        <dbReference type="EMBL" id="QCI68605.1"/>
    </source>
</evidence>
<reference evidence="8 9" key="1">
    <citation type="submission" date="2019-04" db="EMBL/GenBank/DDBJ databases">
        <title>Phreatobacter aquaticus sp. nov.</title>
        <authorList>
            <person name="Choi A."/>
        </authorList>
    </citation>
    <scope>NUCLEOTIDE SEQUENCE [LARGE SCALE GENOMIC DNA]</scope>
    <source>
        <strain evidence="8 9">KCTC 52518</strain>
    </source>
</reference>